<feature type="region of interest" description="Disordered" evidence="1">
    <location>
        <begin position="90"/>
        <end position="119"/>
    </location>
</feature>
<keyword evidence="3" id="KW-1185">Reference proteome</keyword>
<organism evidence="2 3">
    <name type="scientific">Ameca splendens</name>
    <dbReference type="NCBI Taxonomy" id="208324"/>
    <lineage>
        <taxon>Eukaryota</taxon>
        <taxon>Metazoa</taxon>
        <taxon>Chordata</taxon>
        <taxon>Craniata</taxon>
        <taxon>Vertebrata</taxon>
        <taxon>Euteleostomi</taxon>
        <taxon>Actinopterygii</taxon>
        <taxon>Neopterygii</taxon>
        <taxon>Teleostei</taxon>
        <taxon>Neoteleostei</taxon>
        <taxon>Acanthomorphata</taxon>
        <taxon>Ovalentaria</taxon>
        <taxon>Atherinomorphae</taxon>
        <taxon>Cyprinodontiformes</taxon>
        <taxon>Goodeidae</taxon>
        <taxon>Ameca</taxon>
    </lineage>
</organism>
<name>A0ABV0XCW3_9TELE</name>
<dbReference type="EMBL" id="JAHRIP010000388">
    <property type="protein sequence ID" value="MEQ2279263.1"/>
    <property type="molecule type" value="Genomic_DNA"/>
</dbReference>
<evidence type="ECO:0000313" key="3">
    <source>
        <dbReference type="Proteomes" id="UP001469553"/>
    </source>
</evidence>
<dbReference type="Proteomes" id="UP001469553">
    <property type="component" value="Unassembled WGS sequence"/>
</dbReference>
<feature type="compositionally biased region" description="Basic and acidic residues" evidence="1">
    <location>
        <begin position="93"/>
        <end position="111"/>
    </location>
</feature>
<gene>
    <name evidence="2" type="ORF">AMECASPLE_007580</name>
</gene>
<proteinExistence type="predicted"/>
<reference evidence="2 3" key="1">
    <citation type="submission" date="2021-06" db="EMBL/GenBank/DDBJ databases">
        <authorList>
            <person name="Palmer J.M."/>
        </authorList>
    </citation>
    <scope>NUCLEOTIDE SEQUENCE [LARGE SCALE GENOMIC DNA]</scope>
    <source>
        <strain evidence="2 3">AS_MEX2019</strain>
        <tissue evidence="2">Muscle</tissue>
    </source>
</reference>
<evidence type="ECO:0000256" key="1">
    <source>
        <dbReference type="SAM" id="MobiDB-lite"/>
    </source>
</evidence>
<evidence type="ECO:0000313" key="2">
    <source>
        <dbReference type="EMBL" id="MEQ2279263.1"/>
    </source>
</evidence>
<comment type="caution">
    <text evidence="2">The sequence shown here is derived from an EMBL/GenBank/DDBJ whole genome shotgun (WGS) entry which is preliminary data.</text>
</comment>
<accession>A0ABV0XCW3</accession>
<sequence>MVVCTMTLMMRKMKRTKWCRLKKKEGCVAFREELRQVLGSQEVLPGGWTTTANATRETGRKVLGMPSGRKVYKETWWWNEEVQEWIRRKRSAKKWDTVRTEESHQEYRETQGESQGRGS</sequence>
<protein>
    <submittedName>
        <fullName evidence="2">Uncharacterized protein</fullName>
    </submittedName>
</protein>